<feature type="region of interest" description="Disordered" evidence="1">
    <location>
        <begin position="18"/>
        <end position="39"/>
    </location>
</feature>
<evidence type="ECO:0000313" key="2">
    <source>
        <dbReference type="EMBL" id="SIT56000.1"/>
    </source>
</evidence>
<evidence type="ECO:0000313" key="3">
    <source>
        <dbReference type="Proteomes" id="UP000188388"/>
    </source>
</evidence>
<protein>
    <submittedName>
        <fullName evidence="2">Uncharacterized protein</fullName>
    </submittedName>
</protein>
<evidence type="ECO:0000256" key="1">
    <source>
        <dbReference type="SAM" id="MobiDB-lite"/>
    </source>
</evidence>
<dbReference type="Proteomes" id="UP000188388">
    <property type="component" value="Unassembled WGS sequence"/>
</dbReference>
<sequence length="39" mass="4252">MNGNVFLAYVEQATGGRRSKCDRAGGRETHVPAALQSRF</sequence>
<reference evidence="3" key="1">
    <citation type="submission" date="2017-01" db="EMBL/GenBank/DDBJ databases">
        <authorList>
            <person name="Brunel B."/>
        </authorList>
    </citation>
    <scope>NUCLEOTIDE SEQUENCE [LARGE SCALE GENOMIC DNA]</scope>
</reference>
<organism evidence="2 3">
    <name type="scientific">Mesorhizobium prunaredense</name>
    <dbReference type="NCBI Taxonomy" id="1631249"/>
    <lineage>
        <taxon>Bacteria</taxon>
        <taxon>Pseudomonadati</taxon>
        <taxon>Pseudomonadota</taxon>
        <taxon>Alphaproteobacteria</taxon>
        <taxon>Hyphomicrobiales</taxon>
        <taxon>Phyllobacteriaceae</taxon>
        <taxon>Mesorhizobium</taxon>
    </lineage>
</organism>
<feature type="compositionally biased region" description="Basic and acidic residues" evidence="1">
    <location>
        <begin position="19"/>
        <end position="30"/>
    </location>
</feature>
<gene>
    <name evidence="2" type="ORF">BQ8794_240207</name>
</gene>
<name>A0A1R3V7Y0_9HYPH</name>
<keyword evidence="3" id="KW-1185">Reference proteome</keyword>
<dbReference type="AlphaFoldDB" id="A0A1R3V7Y0"/>
<accession>A0A1R3V7Y0</accession>
<proteinExistence type="predicted"/>
<dbReference type="EMBL" id="FTPD01000017">
    <property type="protein sequence ID" value="SIT56000.1"/>
    <property type="molecule type" value="Genomic_DNA"/>
</dbReference>